<evidence type="ECO:0000256" key="4">
    <source>
        <dbReference type="ARBA" id="ARBA00022842"/>
    </source>
</evidence>
<dbReference type="PANTHER" id="PTHR11649">
    <property type="entry name" value="MSS1/TRME-RELATED GTP-BINDING PROTEIN"/>
    <property type="match status" value="1"/>
</dbReference>
<dbReference type="GO" id="GO:0005506">
    <property type="term" value="F:iron ion binding"/>
    <property type="evidence" value="ECO:0007669"/>
    <property type="project" value="InterPro"/>
</dbReference>
<dbReference type="GO" id="GO:0005525">
    <property type="term" value="F:GTP binding"/>
    <property type="evidence" value="ECO:0007669"/>
    <property type="project" value="UniProtKB-KW"/>
</dbReference>
<dbReference type="PANTHER" id="PTHR11649:SF13">
    <property type="entry name" value="ENGB-TYPE G DOMAIN-CONTAINING PROTEIN"/>
    <property type="match status" value="1"/>
</dbReference>
<keyword evidence="7" id="KW-0342">GTP-binding</keyword>
<dbReference type="GO" id="GO:0031418">
    <property type="term" value="F:L-ascorbic acid binding"/>
    <property type="evidence" value="ECO:0007669"/>
    <property type="project" value="InterPro"/>
</dbReference>
<evidence type="ECO:0000256" key="5">
    <source>
        <dbReference type="ARBA" id="ARBA00022964"/>
    </source>
</evidence>
<feature type="domain" description="EngB-type G" evidence="8">
    <location>
        <begin position="510"/>
        <end position="708"/>
    </location>
</feature>
<dbReference type="PROSITE" id="PS51706">
    <property type="entry name" value="G_ENGB"/>
    <property type="match status" value="1"/>
</dbReference>
<dbReference type="SUPFAM" id="SSF52540">
    <property type="entry name" value="P-loop containing nucleoside triphosphate hydrolases"/>
    <property type="match status" value="1"/>
</dbReference>
<dbReference type="EMBL" id="JABANO010013257">
    <property type="protein sequence ID" value="KAF4740449.1"/>
    <property type="molecule type" value="Genomic_DNA"/>
</dbReference>
<evidence type="ECO:0000256" key="3">
    <source>
        <dbReference type="ARBA" id="ARBA00022741"/>
    </source>
</evidence>
<comment type="caution">
    <text evidence="9">The sequence shown here is derived from an EMBL/GenBank/DDBJ whole genome shotgun (WGS) entry which is preliminary data.</text>
</comment>
<reference evidence="9 10" key="1">
    <citation type="submission" date="2020-04" db="EMBL/GenBank/DDBJ databases">
        <title>Perkinsus olseni comparative genomics.</title>
        <authorList>
            <person name="Bogema D.R."/>
        </authorList>
    </citation>
    <scope>NUCLEOTIDE SEQUENCE [LARGE SCALE GENOMIC DNA]</scope>
    <source>
        <strain evidence="9 10">ATCC PRA-207</strain>
    </source>
</reference>
<organism evidence="9 10">
    <name type="scientific">Perkinsus olseni</name>
    <name type="common">Perkinsus atlanticus</name>
    <dbReference type="NCBI Taxonomy" id="32597"/>
    <lineage>
        <taxon>Eukaryota</taxon>
        <taxon>Sar</taxon>
        <taxon>Alveolata</taxon>
        <taxon>Perkinsozoa</taxon>
        <taxon>Perkinsea</taxon>
        <taxon>Perkinsida</taxon>
        <taxon>Perkinsidae</taxon>
        <taxon>Perkinsus</taxon>
    </lineage>
</organism>
<evidence type="ECO:0000256" key="1">
    <source>
        <dbReference type="ARBA" id="ARBA00001961"/>
    </source>
</evidence>
<keyword evidence="4" id="KW-0460">Magnesium</keyword>
<keyword evidence="2" id="KW-0479">Metal-binding</keyword>
<dbReference type="GO" id="GO:0051213">
    <property type="term" value="F:dioxygenase activity"/>
    <property type="evidence" value="ECO:0007669"/>
    <property type="project" value="UniProtKB-KW"/>
</dbReference>
<evidence type="ECO:0000259" key="8">
    <source>
        <dbReference type="PROSITE" id="PS51706"/>
    </source>
</evidence>
<keyword evidence="6" id="KW-0560">Oxidoreductase</keyword>
<dbReference type="InterPro" id="IPR030393">
    <property type="entry name" value="G_ENGB_dom"/>
</dbReference>
<dbReference type="InterPro" id="IPR006073">
    <property type="entry name" value="GTP-bd"/>
</dbReference>
<dbReference type="InterPro" id="IPR027417">
    <property type="entry name" value="P-loop_NTPase"/>
</dbReference>
<dbReference type="Pfam" id="PF01926">
    <property type="entry name" value="MMR_HSR1"/>
    <property type="match status" value="1"/>
</dbReference>
<dbReference type="Pfam" id="PF13640">
    <property type="entry name" value="2OG-FeII_Oxy_3"/>
    <property type="match status" value="1"/>
</dbReference>
<keyword evidence="3" id="KW-0547">Nucleotide-binding</keyword>
<evidence type="ECO:0000256" key="2">
    <source>
        <dbReference type="ARBA" id="ARBA00022723"/>
    </source>
</evidence>
<evidence type="ECO:0000313" key="9">
    <source>
        <dbReference type="EMBL" id="KAF4740449.1"/>
    </source>
</evidence>
<dbReference type="InterPro" id="IPR044862">
    <property type="entry name" value="Pro_4_hyd_alph_FE2OG_OXY"/>
</dbReference>
<evidence type="ECO:0000313" key="10">
    <source>
        <dbReference type="Proteomes" id="UP000553632"/>
    </source>
</evidence>
<name>A0A7J6T5C8_PEROL</name>
<dbReference type="SMART" id="SM00702">
    <property type="entry name" value="P4Hc"/>
    <property type="match status" value="1"/>
</dbReference>
<proteinExistence type="predicted"/>
<comment type="cofactor">
    <cofactor evidence="1">
        <name>L-ascorbate</name>
        <dbReference type="ChEBI" id="CHEBI:38290"/>
    </cofactor>
</comment>
<accession>A0A7J6T5C8</accession>
<dbReference type="AlphaFoldDB" id="A0A7J6T5C8"/>
<keyword evidence="10" id="KW-1185">Reference proteome</keyword>
<dbReference type="GO" id="GO:0016705">
    <property type="term" value="F:oxidoreductase activity, acting on paired donors, with incorporation or reduction of molecular oxygen"/>
    <property type="evidence" value="ECO:0007669"/>
    <property type="project" value="InterPro"/>
</dbReference>
<gene>
    <name evidence="9" type="primary">GTPBP8_3</name>
    <name evidence="9" type="ORF">FOZ63_025202</name>
</gene>
<dbReference type="Gene3D" id="2.60.120.620">
    <property type="entry name" value="q2cbj1_9rhob like domain"/>
    <property type="match status" value="1"/>
</dbReference>
<evidence type="ECO:0000256" key="7">
    <source>
        <dbReference type="ARBA" id="ARBA00023134"/>
    </source>
</evidence>
<dbReference type="Gene3D" id="3.40.50.300">
    <property type="entry name" value="P-loop containing nucleotide triphosphate hydrolases"/>
    <property type="match status" value="1"/>
</dbReference>
<protein>
    <submittedName>
        <fullName evidence="9">GTP-binding protein</fullName>
    </submittedName>
</protein>
<sequence length="746" mass="83821">MASVDEAAAEKVRTLTESRGKIKEDDVVALDVIVDLIVRGFTENTRHLQDIERKVRSGTNTEPRALVGSSIFTGTKCAHSHHHDHCGADDPIGMEIDELLEPASLRTMVPAIIRSCTDVYNKVVRRAREDGEDMPDEVKSYVRRECLLNSAKQEVVTTARKWLQSQNQSRSTEGGTYANPIALKQSPVCEIDGSHPLDRLQPDTIRSLMEKGWAVQDGFIGMREVKKIRKEIELLEFEGHFDTLYGHSLIGLRNDKICYPKYKDLDVEAYEWLRWLIAERLQDLPFELNAKLSGERKMLLQIHTQIQVGIYPAKNGFYKRHMDGGYGEKDVGRTFSAVVFMNSEKDYQEDGSDGGELVLYREGSADKALAEISAVGGRLVIYNSREVPHEILPTSCGSGERRIAVTAFLTGPQTTKKLMVKLGRAYRSVRSRPVSVGSVTVAELSARARGINPVLARPWVHVYDTAAESAPWLSGENMIYARELFSKKVVGYPLIGLWNVERKSANNAHRTPAVVICGRSNVGKSTLINELLYGRQFDQVKHRVRLSSHNITHAPVSNRAGRTRHISRFDLGDRLRLVDLPGYGFAEVGGSVRDEWATLIERYLQVAGEDSSQLQRAISLVDARRGVKGLDRALWDMLEEKKIPFQVVLTKVDLVHDVYELHDTMEHIIAILQEYDREVLWPYIHAVSSLHKHGINDLLLSLSAVARDFEMLGQARRVSVVHGLEYCVVVELIGHLEVAEIVVLIV</sequence>
<dbReference type="InterPro" id="IPR006620">
    <property type="entry name" value="Pro_4_hyd_alph"/>
</dbReference>
<dbReference type="Proteomes" id="UP000553632">
    <property type="component" value="Unassembled WGS sequence"/>
</dbReference>
<keyword evidence="5" id="KW-0223">Dioxygenase</keyword>
<evidence type="ECO:0000256" key="6">
    <source>
        <dbReference type="ARBA" id="ARBA00023002"/>
    </source>
</evidence>
<dbReference type="CDD" id="cd01876">
    <property type="entry name" value="YihA_EngB"/>
    <property type="match status" value="1"/>
</dbReference>